<accession>A0A6N7X9E9</accession>
<dbReference type="RefSeq" id="WP_154540131.1">
    <property type="nucleotide sequence ID" value="NZ_VUND01000001.1"/>
</dbReference>
<proteinExistence type="predicted"/>
<protein>
    <submittedName>
        <fullName evidence="2">InlB B-repeat-containing protein</fullName>
    </submittedName>
</protein>
<organism evidence="2 3">
    <name type="scientific">Parafannyhessea umbonata</name>
    <dbReference type="NCBI Taxonomy" id="604330"/>
    <lineage>
        <taxon>Bacteria</taxon>
        <taxon>Bacillati</taxon>
        <taxon>Actinomycetota</taxon>
        <taxon>Coriobacteriia</taxon>
        <taxon>Coriobacteriales</taxon>
        <taxon>Atopobiaceae</taxon>
        <taxon>Parafannyhessea</taxon>
    </lineage>
</organism>
<comment type="caution">
    <text evidence="2">The sequence shown here is derived from an EMBL/GenBank/DDBJ whole genome shotgun (WGS) entry which is preliminary data.</text>
</comment>
<dbReference type="Gene3D" id="2.60.40.4270">
    <property type="entry name" value="Listeria-Bacteroides repeat domain"/>
    <property type="match status" value="1"/>
</dbReference>
<dbReference type="GO" id="GO:0030313">
    <property type="term" value="C:cell envelope"/>
    <property type="evidence" value="ECO:0007669"/>
    <property type="project" value="UniProtKB-SubCell"/>
</dbReference>
<evidence type="ECO:0000313" key="3">
    <source>
        <dbReference type="Proteomes" id="UP000434342"/>
    </source>
</evidence>
<gene>
    <name evidence="2" type="ORF">FYJ69_03810</name>
</gene>
<dbReference type="AlphaFoldDB" id="A0A6N7X9E9"/>
<dbReference type="EMBL" id="VUND01000001">
    <property type="protein sequence ID" value="MST60044.1"/>
    <property type="molecule type" value="Genomic_DNA"/>
</dbReference>
<dbReference type="Proteomes" id="UP000434342">
    <property type="component" value="Unassembled WGS sequence"/>
</dbReference>
<dbReference type="InterPro" id="IPR013378">
    <property type="entry name" value="InlB-like_B-rpt"/>
</dbReference>
<evidence type="ECO:0000313" key="2">
    <source>
        <dbReference type="EMBL" id="MST60044.1"/>
    </source>
</evidence>
<dbReference type="Pfam" id="PF09479">
    <property type="entry name" value="Flg_new"/>
    <property type="match status" value="1"/>
</dbReference>
<name>A0A6N7X9E9_9ACTN</name>
<reference evidence="2 3" key="1">
    <citation type="submission" date="2019-08" db="EMBL/GenBank/DDBJ databases">
        <title>In-depth cultivation of the pig gut microbiome towards novel bacterial diversity and tailored functional studies.</title>
        <authorList>
            <person name="Wylensek D."/>
            <person name="Hitch T.C.A."/>
            <person name="Clavel T."/>
        </authorList>
    </citation>
    <scope>NUCLEOTIDE SEQUENCE [LARGE SCALE GENOMIC DNA]</scope>
    <source>
        <strain evidence="2 3">WB01_CNA04</strain>
    </source>
</reference>
<evidence type="ECO:0000256" key="1">
    <source>
        <dbReference type="ARBA" id="ARBA00004196"/>
    </source>
</evidence>
<dbReference type="InterPro" id="IPR042229">
    <property type="entry name" value="Listeria/Bacterioides_rpt_sf"/>
</dbReference>
<comment type="subcellular location">
    <subcellularLocation>
        <location evidence="1">Cell envelope</location>
    </subcellularLocation>
</comment>
<sequence>MATVYSGWVATDDWRIRLDVSVSSVDGDTSRVTTQASIVNAYASVNSGASVTTTVDGSSYTQTIAPVNGAGTKWGSTRAWDVQKNYSARSISVSARATMPGSTVSSYRGGTSVSTSVTIPGVDTHVMTFDANGGTVDGSATKQVTKYYGTRYYVASFKMARDRYDFLNWNTARDGSGTTYRTGDEIPGDNTLTVYAQWRLRYVPPTIGALAAYRSDSAGNALDEGTYASVSCQWAVDTTLDASNAVSSVTAAYRRRGEATWSAEVALAAGGTTSGTATGVVGTFDTAYAYDLRVTVADPGGSSSQTTVVTPTFYTVDLLKGGRGIAIGKAATDEGLDVGMPMSYWGVPMLPVLYYSSRPDESAVPTKPCMVATPDGGLWIYA</sequence>